<keyword evidence="3" id="KW-0732">Signal</keyword>
<accession>A0A382GB12</accession>
<feature type="domain" description="Disulphide bond isomerase DsbC/G N-terminal" evidence="7">
    <location>
        <begin position="43"/>
        <end position="103"/>
    </location>
</feature>
<proteinExistence type="inferred from homology"/>
<dbReference type="EMBL" id="UINC01054080">
    <property type="protein sequence ID" value="SVB71371.1"/>
    <property type="molecule type" value="Genomic_DNA"/>
</dbReference>
<gene>
    <name evidence="9" type="ORF">METZ01_LOCUS224225</name>
</gene>
<dbReference type="AlphaFoldDB" id="A0A382GB12"/>
<dbReference type="Pfam" id="PF13098">
    <property type="entry name" value="Thioredoxin_2"/>
    <property type="match status" value="1"/>
</dbReference>
<evidence type="ECO:0000256" key="6">
    <source>
        <dbReference type="ARBA" id="ARBA00023284"/>
    </source>
</evidence>
<evidence type="ECO:0008006" key="10">
    <source>
        <dbReference type="Google" id="ProtNLM"/>
    </source>
</evidence>
<keyword evidence="5" id="KW-1015">Disulfide bond</keyword>
<dbReference type="PANTHER" id="PTHR35272">
    <property type="entry name" value="THIOL:DISULFIDE INTERCHANGE PROTEIN DSBC-RELATED"/>
    <property type="match status" value="1"/>
</dbReference>
<dbReference type="Pfam" id="PF10411">
    <property type="entry name" value="DsbC_N"/>
    <property type="match status" value="1"/>
</dbReference>
<dbReference type="Gene3D" id="3.40.30.10">
    <property type="entry name" value="Glutaredoxin"/>
    <property type="match status" value="1"/>
</dbReference>
<dbReference type="SUPFAM" id="SSF52833">
    <property type="entry name" value="Thioredoxin-like"/>
    <property type="match status" value="1"/>
</dbReference>
<dbReference type="GO" id="GO:0042597">
    <property type="term" value="C:periplasmic space"/>
    <property type="evidence" value="ECO:0007669"/>
    <property type="project" value="UniProtKB-SubCell"/>
</dbReference>
<organism evidence="9">
    <name type="scientific">marine metagenome</name>
    <dbReference type="NCBI Taxonomy" id="408172"/>
    <lineage>
        <taxon>unclassified sequences</taxon>
        <taxon>metagenomes</taxon>
        <taxon>ecological metagenomes</taxon>
    </lineage>
</organism>
<dbReference type="InterPro" id="IPR036249">
    <property type="entry name" value="Thioredoxin-like_sf"/>
</dbReference>
<dbReference type="InterPro" id="IPR033954">
    <property type="entry name" value="DiS-bond_Isoase_DsbC/G"/>
</dbReference>
<dbReference type="InterPro" id="IPR051470">
    <property type="entry name" value="Thiol:disulfide_interchange"/>
</dbReference>
<dbReference type="InterPro" id="IPR018950">
    <property type="entry name" value="DiS-bond_isomerase_DsbC/G_N"/>
</dbReference>
<name>A0A382GB12_9ZZZZ</name>
<dbReference type="InterPro" id="IPR009094">
    <property type="entry name" value="DiS-bond_isomerase_DsbC/G_N_sf"/>
</dbReference>
<evidence type="ECO:0000256" key="1">
    <source>
        <dbReference type="ARBA" id="ARBA00004418"/>
    </source>
</evidence>
<evidence type="ECO:0000256" key="2">
    <source>
        <dbReference type="ARBA" id="ARBA00009813"/>
    </source>
</evidence>
<keyword evidence="6" id="KW-0676">Redox-active center</keyword>
<protein>
    <recommendedName>
        <fullName evidence="10">Thiol:disulfide interchange protein</fullName>
    </recommendedName>
</protein>
<evidence type="ECO:0000259" key="8">
    <source>
        <dbReference type="Pfam" id="PF13098"/>
    </source>
</evidence>
<comment type="similarity">
    <text evidence="2">Belongs to the thioredoxin family. DsbC subfamily.</text>
</comment>
<dbReference type="InterPro" id="IPR012336">
    <property type="entry name" value="Thioredoxin-like_fold"/>
</dbReference>
<dbReference type="SUPFAM" id="SSF54423">
    <property type="entry name" value="DsbC/DsbG N-terminal domain-like"/>
    <property type="match status" value="1"/>
</dbReference>
<reference evidence="9" key="1">
    <citation type="submission" date="2018-05" db="EMBL/GenBank/DDBJ databases">
        <authorList>
            <person name="Lanie J.A."/>
            <person name="Ng W.-L."/>
            <person name="Kazmierczak K.M."/>
            <person name="Andrzejewski T.M."/>
            <person name="Davidsen T.M."/>
            <person name="Wayne K.J."/>
            <person name="Tettelin H."/>
            <person name="Glass J.I."/>
            <person name="Rusch D."/>
            <person name="Podicherti R."/>
            <person name="Tsui H.-C.T."/>
            <person name="Winkler M.E."/>
        </authorList>
    </citation>
    <scope>NUCLEOTIDE SEQUENCE</scope>
</reference>
<dbReference type="CDD" id="cd03020">
    <property type="entry name" value="DsbA_DsbC_DsbG"/>
    <property type="match status" value="1"/>
</dbReference>
<dbReference type="Gene3D" id="3.10.450.70">
    <property type="entry name" value="Disulphide bond isomerase, DsbC/G, N-terminal"/>
    <property type="match status" value="1"/>
</dbReference>
<keyword evidence="4" id="KW-0574">Periplasm</keyword>
<comment type="subcellular location">
    <subcellularLocation>
        <location evidence="1">Periplasm</location>
    </subcellularLocation>
</comment>
<evidence type="ECO:0000313" key="9">
    <source>
        <dbReference type="EMBL" id="SVB71371.1"/>
    </source>
</evidence>
<dbReference type="PANTHER" id="PTHR35272:SF3">
    <property type="entry name" value="THIOL:DISULFIDE INTERCHANGE PROTEIN DSBC"/>
    <property type="match status" value="1"/>
</dbReference>
<feature type="domain" description="Thioredoxin-like fold" evidence="8">
    <location>
        <begin position="131"/>
        <end position="252"/>
    </location>
</feature>
<evidence type="ECO:0000256" key="5">
    <source>
        <dbReference type="ARBA" id="ARBA00023157"/>
    </source>
</evidence>
<evidence type="ECO:0000256" key="3">
    <source>
        <dbReference type="ARBA" id="ARBA00022729"/>
    </source>
</evidence>
<sequence length="257" mass="29019">MKKIITILTVLILITGHENLKSDESNSPETVDDYKVSTDERIEEIVTNLVDFFPEGTKVNLKPSPMEGLYAVHIGSQVFYISDDGRFLLSGDIYNTQTSENITDNERKIARIEFLSELDSSSMIIFSPIESQHSVTIFTDIDCVYCRKFHQQIDAVMKEGIEVRYIFFPREGPDTDSWYKAQEVWCSANQLQAITLAKQGKSLNSQKCANDPVQQHYDLGRMFNVQGTPTMVTDAGEIIVGYLSAVDLKARLDGKKL</sequence>
<evidence type="ECO:0000259" key="7">
    <source>
        <dbReference type="Pfam" id="PF10411"/>
    </source>
</evidence>
<evidence type="ECO:0000256" key="4">
    <source>
        <dbReference type="ARBA" id="ARBA00022764"/>
    </source>
</evidence>